<sequence>MNLIYKLEISHKVLAFKADETFRYILRKARKVRSRIRTIPTDDGYCLLVQSWIQTIYTDDGYCLLVQSWIQTIYTDDGYCLLVQSWIQTISIDDGYRSSAQR</sequence>
<keyword evidence="2" id="KW-1185">Reference proteome</keyword>
<protein>
    <submittedName>
        <fullName evidence="1">Uncharacterized protein</fullName>
    </submittedName>
</protein>
<reference evidence="1" key="1">
    <citation type="journal article" date="2021" name="Genome Biol. Evol.">
        <title>A High-Quality Reference Genome for a Parasitic Bivalve with Doubly Uniparental Inheritance (Bivalvia: Unionida).</title>
        <authorList>
            <person name="Smith C.H."/>
        </authorList>
    </citation>
    <scope>NUCLEOTIDE SEQUENCE</scope>
    <source>
        <strain evidence="1">CHS0354</strain>
    </source>
</reference>
<dbReference type="AlphaFoldDB" id="A0AAE0SPK6"/>
<comment type="caution">
    <text evidence="1">The sequence shown here is derived from an EMBL/GenBank/DDBJ whole genome shotgun (WGS) entry which is preliminary data.</text>
</comment>
<proteinExistence type="predicted"/>
<accession>A0AAE0SPK6</accession>
<evidence type="ECO:0000313" key="2">
    <source>
        <dbReference type="Proteomes" id="UP001195483"/>
    </source>
</evidence>
<name>A0AAE0SPK6_9BIVA</name>
<organism evidence="1 2">
    <name type="scientific">Potamilus streckersoni</name>
    <dbReference type="NCBI Taxonomy" id="2493646"/>
    <lineage>
        <taxon>Eukaryota</taxon>
        <taxon>Metazoa</taxon>
        <taxon>Spiralia</taxon>
        <taxon>Lophotrochozoa</taxon>
        <taxon>Mollusca</taxon>
        <taxon>Bivalvia</taxon>
        <taxon>Autobranchia</taxon>
        <taxon>Heteroconchia</taxon>
        <taxon>Palaeoheterodonta</taxon>
        <taxon>Unionida</taxon>
        <taxon>Unionoidea</taxon>
        <taxon>Unionidae</taxon>
        <taxon>Ambleminae</taxon>
        <taxon>Lampsilini</taxon>
        <taxon>Potamilus</taxon>
    </lineage>
</organism>
<evidence type="ECO:0000313" key="1">
    <source>
        <dbReference type="EMBL" id="KAK3595677.1"/>
    </source>
</evidence>
<dbReference type="Proteomes" id="UP001195483">
    <property type="component" value="Unassembled WGS sequence"/>
</dbReference>
<reference evidence="1" key="3">
    <citation type="submission" date="2023-05" db="EMBL/GenBank/DDBJ databases">
        <authorList>
            <person name="Smith C.H."/>
        </authorList>
    </citation>
    <scope>NUCLEOTIDE SEQUENCE</scope>
    <source>
        <strain evidence="1">CHS0354</strain>
        <tissue evidence="1">Mantle</tissue>
    </source>
</reference>
<reference evidence="1" key="2">
    <citation type="journal article" date="2021" name="Genome Biol. Evol.">
        <title>Developing a high-quality reference genome for a parasitic bivalve with doubly uniparental inheritance (Bivalvia: Unionida).</title>
        <authorList>
            <person name="Smith C.H."/>
        </authorList>
    </citation>
    <scope>NUCLEOTIDE SEQUENCE</scope>
    <source>
        <strain evidence="1">CHS0354</strain>
        <tissue evidence="1">Mantle</tissue>
    </source>
</reference>
<gene>
    <name evidence="1" type="ORF">CHS0354_026894</name>
</gene>
<dbReference type="EMBL" id="JAEAOA010001600">
    <property type="protein sequence ID" value="KAK3595677.1"/>
    <property type="molecule type" value="Genomic_DNA"/>
</dbReference>